<dbReference type="SUPFAM" id="SSF52467">
    <property type="entry name" value="DHS-like NAD/FAD-binding domain"/>
    <property type="match status" value="1"/>
</dbReference>
<dbReference type="InterPro" id="IPR036982">
    <property type="entry name" value="Deoxyhypusine_synthase_sf"/>
</dbReference>
<dbReference type="Proteomes" id="UP000825002">
    <property type="component" value="Unassembled WGS sequence"/>
</dbReference>
<dbReference type="Pfam" id="PF05047">
    <property type="entry name" value="L51_S25_CI-B8"/>
    <property type="match status" value="1"/>
</dbReference>
<protein>
    <submittedName>
        <fullName evidence="6">Deoxyhypusine synthase</fullName>
    </submittedName>
</protein>
<evidence type="ECO:0000313" key="7">
    <source>
        <dbReference type="Proteomes" id="UP000825002"/>
    </source>
</evidence>
<evidence type="ECO:0000256" key="1">
    <source>
        <dbReference type="ARBA" id="ARBA00004173"/>
    </source>
</evidence>
<dbReference type="PANTHER" id="PTHR11703">
    <property type="entry name" value="DEOXYHYPUSINE SYNTHASE"/>
    <property type="match status" value="1"/>
</dbReference>
<dbReference type="NCBIfam" id="TIGR00321">
    <property type="entry name" value="dhys"/>
    <property type="match status" value="1"/>
</dbReference>
<dbReference type="Pfam" id="PF01916">
    <property type="entry name" value="DS"/>
    <property type="match status" value="1"/>
</dbReference>
<comment type="similarity">
    <text evidence="2">Belongs to the deoxyhypusine synthase family.</text>
</comment>
<comment type="caution">
    <text evidence="6">The sequence shown here is derived from an EMBL/GenBank/DDBJ whole genome shotgun (WGS) entry which is preliminary data.</text>
</comment>
<feature type="non-terminal residue" evidence="6">
    <location>
        <position position="1"/>
    </location>
</feature>
<dbReference type="InterPro" id="IPR007741">
    <property type="entry name" value="Ribosomal_mL43/mS25/NADH_DH"/>
</dbReference>
<dbReference type="Gene3D" id="3.40.910.10">
    <property type="entry name" value="Deoxyhypusine synthase"/>
    <property type="match status" value="1"/>
</dbReference>
<dbReference type="InterPro" id="IPR029035">
    <property type="entry name" value="DHS-like_NAD/FAD-binding_dom"/>
</dbReference>
<proteinExistence type="inferred from homology"/>
<feature type="domain" description="Ribosomal protein/NADH dehydrogenase" evidence="5">
    <location>
        <begin position="450"/>
        <end position="523"/>
    </location>
</feature>
<reference evidence="6 7" key="1">
    <citation type="submission" date="2020-10" db="EMBL/GenBank/DDBJ databases">
        <authorList>
            <person name="Klimov P.B."/>
            <person name="Dyachkov S.M."/>
            <person name="Chetverikov P.E."/>
        </authorList>
    </citation>
    <scope>NUCLEOTIDE SEQUENCE [LARGE SCALE GENOMIC DNA]</scope>
    <source>
        <strain evidence="6">BMOC 18-1129-001#AD2665</strain>
        <tissue evidence="6">Entire mites</tissue>
    </source>
</reference>
<accession>A0ABQ7SCF2</accession>
<comment type="subcellular location">
    <subcellularLocation>
        <location evidence="1">Mitochondrion</location>
    </subcellularLocation>
</comment>
<keyword evidence="3" id="KW-0520">NAD</keyword>
<dbReference type="InterPro" id="IPR036249">
    <property type="entry name" value="Thioredoxin-like_sf"/>
</dbReference>
<gene>
    <name evidence="6" type="ORF">GZH46_00325</name>
</gene>
<evidence type="ECO:0000256" key="4">
    <source>
        <dbReference type="ARBA" id="ARBA00023128"/>
    </source>
</evidence>
<dbReference type="PANTHER" id="PTHR11703:SF0">
    <property type="entry name" value="DEOXYHYPUSINE SYNTHASE"/>
    <property type="match status" value="1"/>
</dbReference>
<dbReference type="Gene3D" id="3.40.30.10">
    <property type="entry name" value="Glutaredoxin"/>
    <property type="match status" value="1"/>
</dbReference>
<evidence type="ECO:0000259" key="5">
    <source>
        <dbReference type="SMART" id="SM00916"/>
    </source>
</evidence>
<evidence type="ECO:0000256" key="2">
    <source>
        <dbReference type="ARBA" id="ARBA00009892"/>
    </source>
</evidence>
<name>A0ABQ7SCF2_9ACAR</name>
<organism evidence="6 7">
    <name type="scientific">Fragariocoptes setiger</name>
    <dbReference type="NCBI Taxonomy" id="1670756"/>
    <lineage>
        <taxon>Eukaryota</taxon>
        <taxon>Metazoa</taxon>
        <taxon>Ecdysozoa</taxon>
        <taxon>Arthropoda</taxon>
        <taxon>Chelicerata</taxon>
        <taxon>Arachnida</taxon>
        <taxon>Acari</taxon>
        <taxon>Acariformes</taxon>
        <taxon>Trombidiformes</taxon>
        <taxon>Prostigmata</taxon>
        <taxon>Eupodina</taxon>
        <taxon>Eriophyoidea</taxon>
        <taxon>Phytoptidae</taxon>
        <taxon>Fragariocoptes</taxon>
    </lineage>
</organism>
<keyword evidence="4" id="KW-0496">Mitochondrion</keyword>
<dbReference type="SMART" id="SM00916">
    <property type="entry name" value="L51_S25_CI-B8"/>
    <property type="match status" value="1"/>
</dbReference>
<evidence type="ECO:0000313" key="6">
    <source>
        <dbReference type="EMBL" id="KAG9511099.1"/>
    </source>
</evidence>
<evidence type="ECO:0000256" key="3">
    <source>
        <dbReference type="ARBA" id="ARBA00023027"/>
    </source>
</evidence>
<dbReference type="InterPro" id="IPR002773">
    <property type="entry name" value="Deoxyhypusine_synthase"/>
</dbReference>
<keyword evidence="7" id="KW-1185">Reference proteome</keyword>
<dbReference type="SUPFAM" id="SSF52833">
    <property type="entry name" value="Thioredoxin-like"/>
    <property type="match status" value="1"/>
</dbReference>
<sequence>GSSSSKRDKVPSLATESVLKASRDDTLCGNAPRVRGYNFEGEMDYERLFDAFANTGYQASNLFKATELIEVMLRERVLPFDVETDVDDEFVRRRSGCTIFLGYTSNMISSGLRESICYLVKNSIVDCIVTTAGGVEEDLIKCLRRPSDLQLKCDTFLGEFNLAGSMLRDMGINRIGNLLVPNQNYCAFEDWIIPILDSMLNEQNQQGIEWTPSKVIERLGIEIGDEDSVCYWAAKNKIPIFCPALTDGSIGDMIFFHTFKNPGLRIDIVQDIRRLPTVALRARKSGVIILGGGVCKHHILNANLMRGGAEYSVFVNTAGEFDGSDAGAQPDEAISWGKLRSDAKTVKVFADASIVFPLIVARTFKKFMTTNKHSKSESSYLYTVKCDFVHCRSVPNGDVISLLVKDLTFAKIDESSGPVDWIVGVPSRSCFDHFIGYVNQIARLTLKLCKTSGSSRELRKFVETDLVDLAKTNPGCVIYIKPRLFRSPVMTADFLNGQTHWLNLHSMNKDQIGAWIDWFLTRSGYDLCKLLKPINTYHPTIQGFWSPFTNANPRWTTIEFPNEEFMTYKPDMPTATDQLLTIARTYGFKEPEPWTESDLKEIIHAQSHGETTTKRRM</sequence>
<dbReference type="EMBL" id="JAIFTH010000031">
    <property type="protein sequence ID" value="KAG9511099.1"/>
    <property type="molecule type" value="Genomic_DNA"/>
</dbReference>